<proteinExistence type="inferred from homology"/>
<reference evidence="6 7" key="1">
    <citation type="submission" date="2019-11" db="EMBL/GenBank/DDBJ databases">
        <title>Whole genome sequence of Oryza granulata.</title>
        <authorList>
            <person name="Li W."/>
        </authorList>
    </citation>
    <scope>NUCLEOTIDE SEQUENCE [LARGE SCALE GENOMIC DNA]</scope>
    <source>
        <strain evidence="7">cv. Menghai</strain>
        <tissue evidence="6">Leaf</tissue>
    </source>
</reference>
<dbReference type="AlphaFoldDB" id="A0A6G1CKX5"/>
<sequence length="170" mass="18244">MARPAVVALNVILVVLVSVVADANLIARTCKRTTNPYCVKMLLADPWSAKATTVRELAGVALDIAAAAVRDGSATVHSKYLGHQGKPLEDTLLGCEWMYGHAVGEARAAADAFRSGEYRDAVRHQLAGHYAAILCEEMISHCASESPVADADRRTVQHCNLAVDLIELLH</sequence>
<evidence type="ECO:0000256" key="4">
    <source>
        <dbReference type="SAM" id="SignalP"/>
    </source>
</evidence>
<evidence type="ECO:0000259" key="5">
    <source>
        <dbReference type="Pfam" id="PF04043"/>
    </source>
</evidence>
<dbReference type="OrthoDB" id="654964at2759"/>
<gene>
    <name evidence="6" type="ORF">E2562_037965</name>
</gene>
<feature type="domain" description="Pectinesterase inhibitor" evidence="5">
    <location>
        <begin position="24"/>
        <end position="162"/>
    </location>
</feature>
<comment type="caution">
    <text evidence="6">The sequence shown here is derived from an EMBL/GenBank/DDBJ whole genome shotgun (WGS) entry which is preliminary data.</text>
</comment>
<accession>A0A6G1CKX5</accession>
<evidence type="ECO:0000313" key="7">
    <source>
        <dbReference type="Proteomes" id="UP000479710"/>
    </source>
</evidence>
<evidence type="ECO:0000256" key="3">
    <source>
        <dbReference type="ARBA" id="ARBA00038471"/>
    </source>
</evidence>
<dbReference type="InterPro" id="IPR035513">
    <property type="entry name" value="Invertase/methylesterase_inhib"/>
</dbReference>
<dbReference type="Proteomes" id="UP000479710">
    <property type="component" value="Unassembled WGS sequence"/>
</dbReference>
<name>A0A6G1CKX5_9ORYZ</name>
<evidence type="ECO:0000256" key="2">
    <source>
        <dbReference type="ARBA" id="ARBA00023157"/>
    </source>
</evidence>
<evidence type="ECO:0000256" key="1">
    <source>
        <dbReference type="ARBA" id="ARBA00022729"/>
    </source>
</evidence>
<keyword evidence="1 4" id="KW-0732">Signal</keyword>
<comment type="similarity">
    <text evidence="3">Belongs to the PMEI family.</text>
</comment>
<evidence type="ECO:0000313" key="6">
    <source>
        <dbReference type="EMBL" id="KAF0901108.1"/>
    </source>
</evidence>
<dbReference type="EMBL" id="SPHZ02000009">
    <property type="protein sequence ID" value="KAF0901108.1"/>
    <property type="molecule type" value="Genomic_DNA"/>
</dbReference>
<dbReference type="Gene3D" id="1.20.140.40">
    <property type="entry name" value="Invertase/pectin methylesterase inhibitor family protein"/>
    <property type="match status" value="1"/>
</dbReference>
<keyword evidence="7" id="KW-1185">Reference proteome</keyword>
<dbReference type="InterPro" id="IPR006501">
    <property type="entry name" value="Pectinesterase_inhib_dom"/>
</dbReference>
<dbReference type="PANTHER" id="PTHR35357:SF8">
    <property type="entry name" value="OS01G0111000 PROTEIN"/>
    <property type="match status" value="1"/>
</dbReference>
<dbReference type="Pfam" id="PF04043">
    <property type="entry name" value="PMEI"/>
    <property type="match status" value="1"/>
</dbReference>
<feature type="signal peptide" evidence="4">
    <location>
        <begin position="1"/>
        <end position="23"/>
    </location>
</feature>
<protein>
    <recommendedName>
        <fullName evidence="5">Pectinesterase inhibitor domain-containing protein</fullName>
    </recommendedName>
</protein>
<dbReference type="NCBIfam" id="TIGR01614">
    <property type="entry name" value="PME_inhib"/>
    <property type="match status" value="1"/>
</dbReference>
<keyword evidence="2" id="KW-1015">Disulfide bond</keyword>
<organism evidence="6 7">
    <name type="scientific">Oryza meyeriana var. granulata</name>
    <dbReference type="NCBI Taxonomy" id="110450"/>
    <lineage>
        <taxon>Eukaryota</taxon>
        <taxon>Viridiplantae</taxon>
        <taxon>Streptophyta</taxon>
        <taxon>Embryophyta</taxon>
        <taxon>Tracheophyta</taxon>
        <taxon>Spermatophyta</taxon>
        <taxon>Magnoliopsida</taxon>
        <taxon>Liliopsida</taxon>
        <taxon>Poales</taxon>
        <taxon>Poaceae</taxon>
        <taxon>BOP clade</taxon>
        <taxon>Oryzoideae</taxon>
        <taxon>Oryzeae</taxon>
        <taxon>Oryzinae</taxon>
        <taxon>Oryza</taxon>
        <taxon>Oryza meyeriana</taxon>
    </lineage>
</organism>
<dbReference type="SUPFAM" id="SSF101148">
    <property type="entry name" value="Plant invertase/pectin methylesterase inhibitor"/>
    <property type="match status" value="1"/>
</dbReference>
<dbReference type="PANTHER" id="PTHR35357">
    <property type="entry name" value="OS02G0537100 PROTEIN"/>
    <property type="match status" value="1"/>
</dbReference>
<feature type="chain" id="PRO_5026351164" description="Pectinesterase inhibitor domain-containing protein" evidence="4">
    <location>
        <begin position="24"/>
        <end position="170"/>
    </location>
</feature>
<dbReference type="GO" id="GO:0004857">
    <property type="term" value="F:enzyme inhibitor activity"/>
    <property type="evidence" value="ECO:0007669"/>
    <property type="project" value="InterPro"/>
</dbReference>